<name>B4CZF7_9BACT</name>
<keyword evidence="2" id="KW-1185">Reference proteome</keyword>
<evidence type="ECO:0000313" key="2">
    <source>
        <dbReference type="Proteomes" id="UP000005824"/>
    </source>
</evidence>
<reference evidence="1 2" key="1">
    <citation type="journal article" date="2011" name="J. Bacteriol.">
        <title>Genome sequence of Chthoniobacter flavus Ellin428, an aerobic heterotrophic soil bacterium.</title>
        <authorList>
            <person name="Kant R."/>
            <person name="van Passel M.W."/>
            <person name="Palva A."/>
            <person name="Lucas S."/>
            <person name="Lapidus A."/>
            <person name="Glavina Del Rio T."/>
            <person name="Dalin E."/>
            <person name="Tice H."/>
            <person name="Bruce D."/>
            <person name="Goodwin L."/>
            <person name="Pitluck S."/>
            <person name="Larimer F.W."/>
            <person name="Land M.L."/>
            <person name="Hauser L."/>
            <person name="Sangwan P."/>
            <person name="de Vos W.M."/>
            <person name="Janssen P.H."/>
            <person name="Smidt H."/>
        </authorList>
    </citation>
    <scope>NUCLEOTIDE SEQUENCE [LARGE SCALE GENOMIC DNA]</scope>
    <source>
        <strain evidence="1 2">Ellin428</strain>
    </source>
</reference>
<protein>
    <submittedName>
        <fullName evidence="1">Uncharacterized protein</fullName>
    </submittedName>
</protein>
<accession>B4CZF7</accession>
<dbReference type="EMBL" id="ABVL01000005">
    <property type="protein sequence ID" value="EDY20121.1"/>
    <property type="molecule type" value="Genomic_DNA"/>
</dbReference>
<sequence length="37" mass="4261">MKDEEKMRFAGFETLGFGRLGAHSFIPHPSAFILFFK</sequence>
<gene>
    <name evidence="1" type="ORF">CfE428DRAFT_2045</name>
</gene>
<evidence type="ECO:0000313" key="1">
    <source>
        <dbReference type="EMBL" id="EDY20121.1"/>
    </source>
</evidence>
<dbReference type="AlphaFoldDB" id="B4CZF7"/>
<dbReference type="InParanoid" id="B4CZF7"/>
<dbReference type="Proteomes" id="UP000005824">
    <property type="component" value="Unassembled WGS sequence"/>
</dbReference>
<comment type="caution">
    <text evidence="1">The sequence shown here is derived from an EMBL/GenBank/DDBJ whole genome shotgun (WGS) entry which is preliminary data.</text>
</comment>
<proteinExistence type="predicted"/>
<organism evidence="1 2">
    <name type="scientific">Chthoniobacter flavus Ellin428</name>
    <dbReference type="NCBI Taxonomy" id="497964"/>
    <lineage>
        <taxon>Bacteria</taxon>
        <taxon>Pseudomonadati</taxon>
        <taxon>Verrucomicrobiota</taxon>
        <taxon>Spartobacteria</taxon>
        <taxon>Chthoniobacterales</taxon>
        <taxon>Chthoniobacteraceae</taxon>
        <taxon>Chthoniobacter</taxon>
    </lineage>
</organism>